<dbReference type="AlphaFoldDB" id="A0A7M7PQI2"/>
<keyword evidence="3 8" id="KW-0812">Transmembrane</keyword>
<feature type="binding site" evidence="6">
    <location>
        <position position="59"/>
    </location>
    <ligand>
        <name>Na(+)</name>
        <dbReference type="ChEBI" id="CHEBI:29101"/>
        <label>1</label>
    </ligand>
</feature>
<dbReference type="PROSITE" id="PS00610">
    <property type="entry name" value="NA_NEUROTRAN_SYMP_1"/>
    <property type="match status" value="1"/>
</dbReference>
<feature type="transmembrane region" description="Helical" evidence="10">
    <location>
        <begin position="265"/>
        <end position="296"/>
    </location>
</feature>
<dbReference type="GeneID" id="105441745"/>
<dbReference type="SUPFAM" id="SSF161070">
    <property type="entry name" value="SNF-like"/>
    <property type="match status" value="1"/>
</dbReference>
<feature type="compositionally biased region" description="Basic and acidic residues" evidence="9">
    <location>
        <begin position="28"/>
        <end position="37"/>
    </location>
</feature>
<feature type="transmembrane region" description="Helical" evidence="10">
    <location>
        <begin position="345"/>
        <end position="370"/>
    </location>
</feature>
<dbReference type="PANTHER" id="PTHR11616">
    <property type="entry name" value="SODIUM/CHLORIDE DEPENDENT TRANSPORTER"/>
    <property type="match status" value="1"/>
</dbReference>
<feature type="binding site" evidence="6">
    <location>
        <position position="319"/>
    </location>
    <ligand>
        <name>Na(+)</name>
        <dbReference type="ChEBI" id="CHEBI:29101"/>
        <label>1</label>
    </ligand>
</feature>
<evidence type="ECO:0000313" key="11">
    <source>
        <dbReference type="EnsemblMetazoa" id="XP_030854516"/>
    </source>
</evidence>
<dbReference type="InterPro" id="IPR000175">
    <property type="entry name" value="Na/ntran_symport"/>
</dbReference>
<dbReference type="KEGG" id="spu:105441745"/>
<keyword evidence="12" id="KW-1185">Reference proteome</keyword>
<keyword evidence="8" id="KW-0769">Symport</keyword>
<feature type="compositionally biased region" description="Polar residues" evidence="9">
    <location>
        <begin position="647"/>
        <end position="661"/>
    </location>
</feature>
<feature type="region of interest" description="Disordered" evidence="9">
    <location>
        <begin position="632"/>
        <end position="661"/>
    </location>
</feature>
<feature type="transmembrane region" description="Helical" evidence="10">
    <location>
        <begin position="316"/>
        <end position="333"/>
    </location>
</feature>
<evidence type="ECO:0000256" key="9">
    <source>
        <dbReference type="SAM" id="MobiDB-lite"/>
    </source>
</evidence>
<feature type="binding site" evidence="6">
    <location>
        <position position="351"/>
    </location>
    <ligand>
        <name>Na(+)</name>
        <dbReference type="ChEBI" id="CHEBI:29101"/>
        <label>1</label>
    </ligand>
</feature>
<dbReference type="GO" id="GO:0035725">
    <property type="term" value="P:sodium ion transmembrane transport"/>
    <property type="evidence" value="ECO:0000318"/>
    <property type="project" value="GO_Central"/>
</dbReference>
<feature type="binding site" evidence="6">
    <location>
        <position position="63"/>
    </location>
    <ligand>
        <name>Na(+)</name>
        <dbReference type="ChEBI" id="CHEBI:29101"/>
        <label>1</label>
    </ligand>
</feature>
<organism evidence="11 12">
    <name type="scientific">Strongylocentrotus purpuratus</name>
    <name type="common">Purple sea urchin</name>
    <dbReference type="NCBI Taxonomy" id="7668"/>
    <lineage>
        <taxon>Eukaryota</taxon>
        <taxon>Metazoa</taxon>
        <taxon>Echinodermata</taxon>
        <taxon>Eleutherozoa</taxon>
        <taxon>Echinozoa</taxon>
        <taxon>Echinoidea</taxon>
        <taxon>Euechinoidea</taxon>
        <taxon>Echinacea</taxon>
        <taxon>Camarodonta</taxon>
        <taxon>Echinidea</taxon>
        <taxon>Strongylocentrotidae</taxon>
        <taxon>Strongylocentrotus</taxon>
    </lineage>
</organism>
<name>A0A7M7PQI2_STRPU</name>
<dbReference type="PROSITE" id="PS50267">
    <property type="entry name" value="NA_NEUROTRAN_SYMP_3"/>
    <property type="match status" value="1"/>
</dbReference>
<feature type="transmembrane region" description="Helical" evidence="10">
    <location>
        <begin position="48"/>
        <end position="67"/>
    </location>
</feature>
<evidence type="ECO:0000256" key="3">
    <source>
        <dbReference type="ARBA" id="ARBA00022692"/>
    </source>
</evidence>
<keyword evidence="4 10" id="KW-1133">Transmembrane helix</keyword>
<feature type="transmembrane region" description="Helical" evidence="10">
    <location>
        <begin position="448"/>
        <end position="473"/>
    </location>
</feature>
<feature type="transmembrane region" description="Helical" evidence="10">
    <location>
        <begin position="479"/>
        <end position="504"/>
    </location>
</feature>
<evidence type="ECO:0000313" key="12">
    <source>
        <dbReference type="Proteomes" id="UP000007110"/>
    </source>
</evidence>
<dbReference type="OMA" id="KICWMFL"/>
<accession>A0A7M7PQI2</accession>
<keyword evidence="6" id="KW-0915">Sodium</keyword>
<protein>
    <recommendedName>
        <fullName evidence="8">Transporter</fullName>
    </recommendedName>
</protein>
<evidence type="ECO:0000256" key="4">
    <source>
        <dbReference type="ARBA" id="ARBA00022989"/>
    </source>
</evidence>
<feature type="binding site" evidence="6">
    <location>
        <position position="419"/>
    </location>
    <ligand>
        <name>Na(+)</name>
        <dbReference type="ChEBI" id="CHEBI:29101"/>
        <label>1</label>
    </ligand>
</feature>
<evidence type="ECO:0000256" key="7">
    <source>
        <dbReference type="PIRSR" id="PIRSR600175-2"/>
    </source>
</evidence>
<feature type="binding site" evidence="6">
    <location>
        <position position="416"/>
    </location>
    <ligand>
        <name>Na(+)</name>
        <dbReference type="ChEBI" id="CHEBI:29101"/>
        <label>1</label>
    </ligand>
</feature>
<reference evidence="11" key="2">
    <citation type="submission" date="2021-01" db="UniProtKB">
        <authorList>
            <consortium name="EnsemblMetazoa"/>
        </authorList>
    </citation>
    <scope>IDENTIFICATION</scope>
</reference>
<evidence type="ECO:0000256" key="8">
    <source>
        <dbReference type="RuleBase" id="RU003732"/>
    </source>
</evidence>
<keyword evidence="5 10" id="KW-0472">Membrane</keyword>
<comment type="subcellular location">
    <subcellularLocation>
        <location evidence="1">Membrane</location>
        <topology evidence="1">Multi-pass membrane protein</topology>
    </subcellularLocation>
</comment>
<dbReference type="GO" id="GO:0046872">
    <property type="term" value="F:metal ion binding"/>
    <property type="evidence" value="ECO:0007669"/>
    <property type="project" value="UniProtKB-KW"/>
</dbReference>
<dbReference type="GO" id="GO:0015293">
    <property type="term" value="F:symporter activity"/>
    <property type="evidence" value="ECO:0007669"/>
    <property type="project" value="UniProtKB-KW"/>
</dbReference>
<dbReference type="InParanoid" id="A0A7M7PQI2"/>
<feature type="transmembrane region" description="Helical" evidence="10">
    <location>
        <begin position="567"/>
        <end position="588"/>
    </location>
</feature>
<evidence type="ECO:0000256" key="6">
    <source>
        <dbReference type="PIRSR" id="PIRSR600175-1"/>
    </source>
</evidence>
<feature type="transmembrane region" description="Helical" evidence="10">
    <location>
        <begin position="234"/>
        <end position="253"/>
    </location>
</feature>
<evidence type="ECO:0000256" key="2">
    <source>
        <dbReference type="ARBA" id="ARBA00022448"/>
    </source>
</evidence>
<dbReference type="InterPro" id="IPR037272">
    <property type="entry name" value="SNS_sf"/>
</dbReference>
<feature type="binding site" evidence="6">
    <location>
        <position position="420"/>
    </location>
    <ligand>
        <name>Na(+)</name>
        <dbReference type="ChEBI" id="CHEBI:29101"/>
        <label>1</label>
    </ligand>
</feature>
<keyword evidence="7" id="KW-1015">Disulfide bond</keyword>
<feature type="transmembrane region" description="Helical" evidence="10">
    <location>
        <begin position="404"/>
        <end position="436"/>
    </location>
</feature>
<proteinExistence type="inferred from homology"/>
<dbReference type="Proteomes" id="UP000007110">
    <property type="component" value="Unassembled WGS sequence"/>
</dbReference>
<feature type="region of interest" description="Disordered" evidence="9">
    <location>
        <begin position="1"/>
        <end position="37"/>
    </location>
</feature>
<dbReference type="PROSITE" id="PS00754">
    <property type="entry name" value="NA_NEUROTRAN_SYMP_2"/>
    <property type="match status" value="1"/>
</dbReference>
<dbReference type="GO" id="GO:0006865">
    <property type="term" value="P:amino acid transport"/>
    <property type="evidence" value="ECO:0000318"/>
    <property type="project" value="GO_Central"/>
</dbReference>
<evidence type="ECO:0000256" key="1">
    <source>
        <dbReference type="ARBA" id="ARBA00004141"/>
    </source>
</evidence>
<feature type="compositionally biased region" description="Basic and acidic residues" evidence="9">
    <location>
        <begin position="1"/>
        <end position="10"/>
    </location>
</feature>
<dbReference type="EnsemblMetazoa" id="XM_030998656">
    <property type="protein sequence ID" value="XP_030854516"/>
    <property type="gene ID" value="LOC105441745"/>
</dbReference>
<dbReference type="OrthoDB" id="6581954at2759"/>
<feature type="transmembrane region" description="Helical" evidence="10">
    <location>
        <begin position="525"/>
        <end position="547"/>
    </location>
</feature>
<keyword evidence="2 8" id="KW-0813">Transport</keyword>
<dbReference type="RefSeq" id="XP_030854516.1">
    <property type="nucleotide sequence ID" value="XM_030998656.1"/>
</dbReference>
<dbReference type="CDD" id="cd11496">
    <property type="entry name" value="SLC6sbd-TauT-like"/>
    <property type="match status" value="1"/>
</dbReference>
<feature type="binding site" evidence="6">
    <location>
        <position position="56"/>
    </location>
    <ligand>
        <name>Na(+)</name>
        <dbReference type="ChEBI" id="CHEBI:29101"/>
        <label>1</label>
    </ligand>
</feature>
<comment type="similarity">
    <text evidence="8">Belongs to the sodium:neurotransmitter symporter (SNF) (TC 2.A.22) family.</text>
</comment>
<dbReference type="Pfam" id="PF00209">
    <property type="entry name" value="SNF"/>
    <property type="match status" value="1"/>
</dbReference>
<evidence type="ECO:0000256" key="5">
    <source>
        <dbReference type="ARBA" id="ARBA00023136"/>
    </source>
</evidence>
<sequence length="661" mass="73948">MSSNHDKSDECIVSPPQKQDPGANGDAVKTKGEDSEQLKSRGTWTGKLDFVLALIGFSVGLGNVWRFPYLCYKNGGGAFLIPYFICLFIGGIPLLILEIGLGQYTNQGGITAWNISPIFKGIGLASVVILLFLNTYYIIIMAWSFYYMFMSFTSVLPWSHCDNVWNTPCCFVPEAVNQTSDVTTQLMTTADGGMLQNVTECANETLRTTATVEFWERKVLQIHLSDGVHDLGGMNWQLMLCLILSWLLIYLCICKGVKSSGKVVYFTATFPYVLLTILMIRAVTLPDAINGIYFYLNPNISRLADSQVWMDAATQIFFSYSIGLGTMAALGSYNKFNVNFVRDAVIFACTNSGTSLYSGFVIFSVLGFMAGRQGVEVADVATSGPGLVFIAYPEGISQMPIAPLWAFLFFFMLIILGIDSQFVGVEGFVTAFIDLFPNYLLKGSRREYFAFFTCLGFCIAGLPMVTYGGMYVFQLFDNYSASGAALLFVSFFESVAIGWVYGADRFIGNFKTMHDFRALFCCGQYLRLTWMITTPCFAMAIFIFSLVEYKPLKYNDVYVYPWWGYMIGWMMSLSSMICPPTYFCYQLIFNSKGSLKERWTMLTTPRLTHLRSNDEVVEEVPDLEMIKVDAHGENGTSFPPSYDEVTENNGNANMQDVNLNV</sequence>
<dbReference type="GO" id="GO:0005886">
    <property type="term" value="C:plasma membrane"/>
    <property type="evidence" value="ECO:0000318"/>
    <property type="project" value="GO_Central"/>
</dbReference>
<feature type="transmembrane region" description="Helical" evidence="10">
    <location>
        <begin position="122"/>
        <end position="149"/>
    </location>
</feature>
<feature type="disulfide bond" evidence="7">
    <location>
        <begin position="161"/>
        <end position="170"/>
    </location>
</feature>
<keyword evidence="6" id="KW-0479">Metal-binding</keyword>
<dbReference type="PANTHER" id="PTHR11616:SF309">
    <property type="entry name" value="TRANSPORTER"/>
    <property type="match status" value="1"/>
</dbReference>
<evidence type="ECO:0000256" key="10">
    <source>
        <dbReference type="SAM" id="Phobius"/>
    </source>
</evidence>
<reference evidence="12" key="1">
    <citation type="submission" date="2015-02" db="EMBL/GenBank/DDBJ databases">
        <title>Genome sequencing for Strongylocentrotus purpuratus.</title>
        <authorList>
            <person name="Murali S."/>
            <person name="Liu Y."/>
            <person name="Vee V."/>
            <person name="English A."/>
            <person name="Wang M."/>
            <person name="Skinner E."/>
            <person name="Han Y."/>
            <person name="Muzny D.M."/>
            <person name="Worley K.C."/>
            <person name="Gibbs R.A."/>
        </authorList>
    </citation>
    <scope>NUCLEOTIDE SEQUENCE</scope>
</reference>
<feature type="transmembrane region" description="Helical" evidence="10">
    <location>
        <begin position="79"/>
        <end position="101"/>
    </location>
</feature>
<dbReference type="PRINTS" id="PR00176">
    <property type="entry name" value="NANEUSMPORT"/>
</dbReference>